<dbReference type="SMART" id="SM00448">
    <property type="entry name" value="REC"/>
    <property type="match status" value="1"/>
</dbReference>
<sequence>MTGADVTGPLRVLVVDDHPVVRFGLTGLLQRDFEVVAEAATGEDAVRRAADLRPDVVLMDLQLGAGIDGVEATRRVRALPDPPEVVVLTTYDSDADVVRAVEAGATGYLLKDSPPDELADAVRRAARGQTVLSPDIARRLLRTVRDPAPAVSRREIEILDHLARGLSNREIARALFISEATVKTHLVRIFDKLGVATRTAAVTIAVERRLIRLTRL</sequence>
<dbReference type="AlphaFoldDB" id="K0K0V4"/>
<evidence type="ECO:0000256" key="1">
    <source>
        <dbReference type="ARBA" id="ARBA00022553"/>
    </source>
</evidence>
<dbReference type="InterPro" id="IPR039420">
    <property type="entry name" value="WalR-like"/>
</dbReference>
<reference evidence="8 9" key="1">
    <citation type="journal article" date="2012" name="BMC Genomics">
        <title>Complete genome sequence of Saccharothrix espanaensis DSM 44229T and comparison to the other completely sequenced Pseudonocardiaceae.</title>
        <authorList>
            <person name="Strobel T."/>
            <person name="Al-Dilaimi A."/>
            <person name="Blom J."/>
            <person name="Gessner A."/>
            <person name="Kalinowski J."/>
            <person name="Luzhetska M."/>
            <person name="Puhler A."/>
            <person name="Szczepanowski R."/>
            <person name="Bechthold A."/>
            <person name="Ruckert C."/>
        </authorList>
    </citation>
    <scope>NUCLEOTIDE SEQUENCE [LARGE SCALE GENOMIC DNA]</scope>
    <source>
        <strain evidence="9">ATCC 51144 / DSM 44229 / JCM 9112 / NBRC 15066 / NRRL 15764</strain>
    </source>
</reference>
<dbReference type="SUPFAM" id="SSF52172">
    <property type="entry name" value="CheY-like"/>
    <property type="match status" value="1"/>
</dbReference>
<dbReference type="PATRIC" id="fig|1179773.3.peg.3194"/>
<dbReference type="InterPro" id="IPR001789">
    <property type="entry name" value="Sig_transdc_resp-reg_receiver"/>
</dbReference>
<name>K0K0V4_SACES</name>
<keyword evidence="9" id="KW-1185">Reference proteome</keyword>
<dbReference type="CDD" id="cd17535">
    <property type="entry name" value="REC_NarL-like"/>
    <property type="match status" value="1"/>
</dbReference>
<dbReference type="Proteomes" id="UP000006281">
    <property type="component" value="Chromosome"/>
</dbReference>
<dbReference type="InterPro" id="IPR011006">
    <property type="entry name" value="CheY-like_superfamily"/>
</dbReference>
<proteinExistence type="predicted"/>
<dbReference type="Pfam" id="PF00072">
    <property type="entry name" value="Response_reg"/>
    <property type="match status" value="1"/>
</dbReference>
<dbReference type="PROSITE" id="PS50043">
    <property type="entry name" value="HTH_LUXR_2"/>
    <property type="match status" value="1"/>
</dbReference>
<dbReference type="GO" id="GO:0000160">
    <property type="term" value="P:phosphorelay signal transduction system"/>
    <property type="evidence" value="ECO:0007669"/>
    <property type="project" value="InterPro"/>
</dbReference>
<evidence type="ECO:0000256" key="4">
    <source>
        <dbReference type="ARBA" id="ARBA00023163"/>
    </source>
</evidence>
<dbReference type="CDD" id="cd06170">
    <property type="entry name" value="LuxR_C_like"/>
    <property type="match status" value="1"/>
</dbReference>
<keyword evidence="4" id="KW-0804">Transcription</keyword>
<dbReference type="eggNOG" id="COG2197">
    <property type="taxonomic scope" value="Bacteria"/>
</dbReference>
<evidence type="ECO:0000256" key="5">
    <source>
        <dbReference type="PROSITE-ProRule" id="PRU00169"/>
    </source>
</evidence>
<gene>
    <name evidence="8" type="ordered locus">BN6_31940</name>
</gene>
<protein>
    <submittedName>
        <fullName evidence="8">Response regulator receiver protein</fullName>
    </submittedName>
</protein>
<evidence type="ECO:0000259" key="7">
    <source>
        <dbReference type="PROSITE" id="PS50110"/>
    </source>
</evidence>
<dbReference type="SUPFAM" id="SSF46894">
    <property type="entry name" value="C-terminal effector domain of the bipartite response regulators"/>
    <property type="match status" value="1"/>
</dbReference>
<dbReference type="Gene3D" id="3.40.50.2300">
    <property type="match status" value="1"/>
</dbReference>
<evidence type="ECO:0000256" key="3">
    <source>
        <dbReference type="ARBA" id="ARBA00023125"/>
    </source>
</evidence>
<evidence type="ECO:0000259" key="6">
    <source>
        <dbReference type="PROSITE" id="PS50043"/>
    </source>
</evidence>
<keyword evidence="2" id="KW-0805">Transcription regulation</keyword>
<accession>K0K0V4</accession>
<organism evidence="8 9">
    <name type="scientific">Saccharothrix espanaensis (strain ATCC 51144 / DSM 44229 / JCM 9112 / NBRC 15066 / NRRL 15764)</name>
    <dbReference type="NCBI Taxonomy" id="1179773"/>
    <lineage>
        <taxon>Bacteria</taxon>
        <taxon>Bacillati</taxon>
        <taxon>Actinomycetota</taxon>
        <taxon>Actinomycetes</taxon>
        <taxon>Pseudonocardiales</taxon>
        <taxon>Pseudonocardiaceae</taxon>
        <taxon>Saccharothrix</taxon>
    </lineage>
</organism>
<dbReference type="SMART" id="SM00421">
    <property type="entry name" value="HTH_LUXR"/>
    <property type="match status" value="1"/>
</dbReference>
<dbReference type="PANTHER" id="PTHR43214">
    <property type="entry name" value="TWO-COMPONENT RESPONSE REGULATOR"/>
    <property type="match status" value="1"/>
</dbReference>
<dbReference type="PANTHER" id="PTHR43214:SF24">
    <property type="entry name" value="TRANSCRIPTIONAL REGULATORY PROTEIN NARL-RELATED"/>
    <property type="match status" value="1"/>
</dbReference>
<feature type="domain" description="HTH luxR-type" evidence="6">
    <location>
        <begin position="144"/>
        <end position="209"/>
    </location>
</feature>
<dbReference type="InterPro" id="IPR016032">
    <property type="entry name" value="Sig_transdc_resp-reg_C-effctor"/>
</dbReference>
<dbReference type="PROSITE" id="PS00622">
    <property type="entry name" value="HTH_LUXR_1"/>
    <property type="match status" value="1"/>
</dbReference>
<dbReference type="EMBL" id="HE804045">
    <property type="protein sequence ID" value="CCH30499.1"/>
    <property type="molecule type" value="Genomic_DNA"/>
</dbReference>
<dbReference type="Pfam" id="PF00196">
    <property type="entry name" value="GerE"/>
    <property type="match status" value="1"/>
</dbReference>
<dbReference type="PRINTS" id="PR00038">
    <property type="entry name" value="HTHLUXR"/>
</dbReference>
<evidence type="ECO:0000256" key="2">
    <source>
        <dbReference type="ARBA" id="ARBA00023015"/>
    </source>
</evidence>
<dbReference type="InterPro" id="IPR058245">
    <property type="entry name" value="NreC/VraR/RcsB-like_REC"/>
</dbReference>
<dbReference type="BioCyc" id="SESP1179773:BN6_RS15540-MONOMER"/>
<evidence type="ECO:0000313" key="9">
    <source>
        <dbReference type="Proteomes" id="UP000006281"/>
    </source>
</evidence>
<dbReference type="InterPro" id="IPR000792">
    <property type="entry name" value="Tscrpt_reg_LuxR_C"/>
</dbReference>
<dbReference type="GO" id="GO:0006355">
    <property type="term" value="P:regulation of DNA-templated transcription"/>
    <property type="evidence" value="ECO:0007669"/>
    <property type="project" value="InterPro"/>
</dbReference>
<evidence type="ECO:0000313" key="8">
    <source>
        <dbReference type="EMBL" id="CCH30499.1"/>
    </source>
</evidence>
<dbReference type="STRING" id="1179773.BN6_31940"/>
<dbReference type="GO" id="GO:0003677">
    <property type="term" value="F:DNA binding"/>
    <property type="evidence" value="ECO:0007669"/>
    <property type="project" value="UniProtKB-KW"/>
</dbReference>
<dbReference type="RefSeq" id="WP_015100611.1">
    <property type="nucleotide sequence ID" value="NC_019673.1"/>
</dbReference>
<feature type="modified residue" description="4-aspartylphosphate" evidence="5">
    <location>
        <position position="60"/>
    </location>
</feature>
<feature type="domain" description="Response regulatory" evidence="7">
    <location>
        <begin position="11"/>
        <end position="126"/>
    </location>
</feature>
<dbReference type="PROSITE" id="PS50110">
    <property type="entry name" value="RESPONSE_REGULATORY"/>
    <property type="match status" value="1"/>
</dbReference>
<keyword evidence="1 5" id="KW-0597">Phosphoprotein</keyword>
<dbReference type="HOGENOM" id="CLU_000445_90_10_11"/>
<dbReference type="KEGG" id="sesp:BN6_31940"/>
<keyword evidence="3" id="KW-0238">DNA-binding</keyword>